<feature type="non-terminal residue" evidence="1">
    <location>
        <position position="1"/>
    </location>
</feature>
<accession>X0YDQ6</accession>
<comment type="caution">
    <text evidence="1">The sequence shown here is derived from an EMBL/GenBank/DDBJ whole genome shotgun (WGS) entry which is preliminary data.</text>
</comment>
<organism evidence="1">
    <name type="scientific">marine sediment metagenome</name>
    <dbReference type="NCBI Taxonomy" id="412755"/>
    <lineage>
        <taxon>unclassified sequences</taxon>
        <taxon>metagenomes</taxon>
        <taxon>ecological metagenomes</taxon>
    </lineage>
</organism>
<protein>
    <submittedName>
        <fullName evidence="1">Uncharacterized protein</fullName>
    </submittedName>
</protein>
<dbReference type="AlphaFoldDB" id="X0YDQ6"/>
<dbReference type="EMBL" id="BARS01059457">
    <property type="protein sequence ID" value="GAG45407.1"/>
    <property type="molecule type" value="Genomic_DNA"/>
</dbReference>
<sequence>TLTALATGYTIAGGTSEKTLTVTENATIDQDLQKSASVEFAGITLP</sequence>
<gene>
    <name evidence="1" type="ORF">S01H1_86110</name>
</gene>
<feature type="non-terminal residue" evidence="1">
    <location>
        <position position="46"/>
    </location>
</feature>
<reference evidence="1" key="1">
    <citation type="journal article" date="2014" name="Front. Microbiol.">
        <title>High frequency of phylogenetically diverse reductive dehalogenase-homologous genes in deep subseafloor sedimentary metagenomes.</title>
        <authorList>
            <person name="Kawai M."/>
            <person name="Futagami T."/>
            <person name="Toyoda A."/>
            <person name="Takaki Y."/>
            <person name="Nishi S."/>
            <person name="Hori S."/>
            <person name="Arai W."/>
            <person name="Tsubouchi T."/>
            <person name="Morono Y."/>
            <person name="Uchiyama I."/>
            <person name="Ito T."/>
            <person name="Fujiyama A."/>
            <person name="Inagaki F."/>
            <person name="Takami H."/>
        </authorList>
    </citation>
    <scope>NUCLEOTIDE SEQUENCE</scope>
    <source>
        <strain evidence="1">Expedition CK06-06</strain>
    </source>
</reference>
<proteinExistence type="predicted"/>
<evidence type="ECO:0000313" key="1">
    <source>
        <dbReference type="EMBL" id="GAG45407.1"/>
    </source>
</evidence>
<name>X0YDQ6_9ZZZZ</name>